<name>A0A3E2GVI0_SCYLI</name>
<dbReference type="OMA" id="WPTSPWA"/>
<evidence type="ECO:0008006" key="4">
    <source>
        <dbReference type="Google" id="ProtNLM"/>
    </source>
</evidence>
<feature type="non-terminal residue" evidence="2">
    <location>
        <position position="361"/>
    </location>
</feature>
<feature type="region of interest" description="Disordered" evidence="1">
    <location>
        <begin position="1"/>
        <end position="47"/>
    </location>
</feature>
<dbReference type="AlphaFoldDB" id="A0A3E2GVI0"/>
<evidence type="ECO:0000313" key="2">
    <source>
        <dbReference type="EMBL" id="RFU25119.1"/>
    </source>
</evidence>
<dbReference type="PANTHER" id="PTHR43591:SF102">
    <property type="entry name" value="S-ADENOSYL-L-METHIONINE-DEPENDENT METHYLTRANSFERASE"/>
    <property type="match status" value="1"/>
</dbReference>
<proteinExistence type="predicted"/>
<dbReference type="CDD" id="cd02440">
    <property type="entry name" value="AdoMet_MTases"/>
    <property type="match status" value="1"/>
</dbReference>
<accession>A0A3E2GVI0</accession>
<sequence>MSESATHDAAAEGKAPADDQDQDGAALENVVTWGSGSAPQTPSVDTDSVLNDKDSAIAGVSIATSTASLRSSIYEHIEENGRTYHRYKQGKYPLPNDKEEQDRLDLQHALFGVTLNGRLHLAPIKNPQEVLDTATGTGVWAIEFAQQYPDARVLGTDLSAIQPLYVPPNCRFEIDDAEDEWIFAEKFDFIHGRALLSCFKDPPSVLREAYKSLAPGGYLELQDGTFPFKYIGQAPVDSNVYKWNEIVVAGAAKSGRPWTNAQHYKRWMQEIGFEDVVERSFFWPTSPWAKGDYFKLVAMYWQADLLRGIEGISLKVMQLMGWKPDDIREFLEKVKKDVRDPSIHAYLPINVVYGRKPMNAQ</sequence>
<dbReference type="InterPro" id="IPR029063">
    <property type="entry name" value="SAM-dependent_MTases_sf"/>
</dbReference>
<comment type="caution">
    <text evidence="2">The sequence shown here is derived from an EMBL/GenBank/DDBJ whole genome shotgun (WGS) entry which is preliminary data.</text>
</comment>
<feature type="non-terminal residue" evidence="2">
    <location>
        <position position="1"/>
    </location>
</feature>
<evidence type="ECO:0000313" key="3">
    <source>
        <dbReference type="Proteomes" id="UP000258309"/>
    </source>
</evidence>
<dbReference type="EMBL" id="NCSJ02000361">
    <property type="protein sequence ID" value="RFU25119.1"/>
    <property type="molecule type" value="Genomic_DNA"/>
</dbReference>
<dbReference type="GO" id="GO:0008168">
    <property type="term" value="F:methyltransferase activity"/>
    <property type="evidence" value="ECO:0007669"/>
    <property type="project" value="TreeGrafter"/>
</dbReference>
<evidence type="ECO:0000256" key="1">
    <source>
        <dbReference type="SAM" id="MobiDB-lite"/>
    </source>
</evidence>
<dbReference type="PANTHER" id="PTHR43591">
    <property type="entry name" value="METHYLTRANSFERASE"/>
    <property type="match status" value="1"/>
</dbReference>
<feature type="compositionally biased region" description="Polar residues" evidence="1">
    <location>
        <begin position="32"/>
        <end position="47"/>
    </location>
</feature>
<dbReference type="STRING" id="5539.A0A3E2GVI0"/>
<feature type="compositionally biased region" description="Basic and acidic residues" evidence="1">
    <location>
        <begin position="1"/>
        <end position="17"/>
    </location>
</feature>
<keyword evidence="3" id="KW-1185">Reference proteome</keyword>
<dbReference type="Proteomes" id="UP000258309">
    <property type="component" value="Unassembled WGS sequence"/>
</dbReference>
<dbReference type="Gene3D" id="3.40.50.150">
    <property type="entry name" value="Vaccinia Virus protein VP39"/>
    <property type="match status" value="1"/>
</dbReference>
<gene>
    <name evidence="2" type="ORF">B7463_g11214</name>
</gene>
<reference evidence="2 3" key="1">
    <citation type="submission" date="2018-05" db="EMBL/GenBank/DDBJ databases">
        <title>Draft genome sequence of Scytalidium lignicola DSM 105466, a ubiquitous saprotrophic fungus.</title>
        <authorList>
            <person name="Buettner E."/>
            <person name="Gebauer A.M."/>
            <person name="Hofrichter M."/>
            <person name="Liers C."/>
            <person name="Kellner H."/>
        </authorList>
    </citation>
    <scope>NUCLEOTIDE SEQUENCE [LARGE SCALE GENOMIC DNA]</scope>
    <source>
        <strain evidence="2 3">DSM 105466</strain>
    </source>
</reference>
<organism evidence="2 3">
    <name type="scientific">Scytalidium lignicola</name>
    <name type="common">Hyphomycete</name>
    <dbReference type="NCBI Taxonomy" id="5539"/>
    <lineage>
        <taxon>Eukaryota</taxon>
        <taxon>Fungi</taxon>
        <taxon>Dikarya</taxon>
        <taxon>Ascomycota</taxon>
        <taxon>Pezizomycotina</taxon>
        <taxon>Leotiomycetes</taxon>
        <taxon>Leotiomycetes incertae sedis</taxon>
        <taxon>Scytalidium</taxon>
    </lineage>
</organism>
<dbReference type="Pfam" id="PF13489">
    <property type="entry name" value="Methyltransf_23"/>
    <property type="match status" value="1"/>
</dbReference>
<protein>
    <recommendedName>
        <fullName evidence="4">Methyltransferase domain-containing protein</fullName>
    </recommendedName>
</protein>
<dbReference type="OrthoDB" id="2013972at2759"/>
<dbReference type="SUPFAM" id="SSF53335">
    <property type="entry name" value="S-adenosyl-L-methionine-dependent methyltransferases"/>
    <property type="match status" value="1"/>
</dbReference>